<evidence type="ECO:0000313" key="2">
    <source>
        <dbReference type="EMBL" id="RVW29544.1"/>
    </source>
</evidence>
<protein>
    <submittedName>
        <fullName evidence="2">Putative ribonuclease H protein</fullName>
    </submittedName>
</protein>
<sequence length="411" mass="47569">MQREFLWSGVGEGKRDHLVNWDVVCKPKSRGGLGFGKISMRNVALLGKWLWRYPREGSALWHQVILSIYGSHSNGWDVNNNVRWSHRCPWKAIALVFQEFSKFTRFVVGDGDRIRFWDDLWWGDQPLGTQYPRLLSVVTDKNALISSILGYSRPFSWNFNFRRNLTDSEIEDLESLMRSLDRLHISPSVPDKRSWSISPSGLFTVKSFFLALSQHSESPPVFPTKFVWNSQVPFKVKSFVWLVAHKKLNTNDLLQLRRPHKALSPNIWVVLWQDACIALMWVVWRERNARIFEDKARNSGCLWDSIRFLASLWAFCSKVFKGIPLNMLQLDWSYNGCLEVHKEGERVYYPIKITSPLKDRGMHFSGEYSHNPGMTWVGTKEVKAGGGVLHCGIPFWVFLSNPETVAKASFK</sequence>
<dbReference type="Pfam" id="PF13966">
    <property type="entry name" value="zf-RVT"/>
    <property type="match status" value="1"/>
</dbReference>
<dbReference type="EMBL" id="QGNW01001839">
    <property type="protein sequence ID" value="RVW29544.1"/>
    <property type="molecule type" value="Genomic_DNA"/>
</dbReference>
<name>A0A438D267_VITVI</name>
<evidence type="ECO:0000259" key="1">
    <source>
        <dbReference type="Pfam" id="PF13966"/>
    </source>
</evidence>
<dbReference type="InterPro" id="IPR026960">
    <property type="entry name" value="RVT-Znf"/>
</dbReference>
<gene>
    <name evidence="2" type="primary">VvCHDh000004_1222</name>
    <name evidence="2" type="ORF">CK203_077398</name>
</gene>
<dbReference type="Proteomes" id="UP000288805">
    <property type="component" value="Unassembled WGS sequence"/>
</dbReference>
<dbReference type="AlphaFoldDB" id="A0A438D267"/>
<organism evidence="2 3">
    <name type="scientific">Vitis vinifera</name>
    <name type="common">Grape</name>
    <dbReference type="NCBI Taxonomy" id="29760"/>
    <lineage>
        <taxon>Eukaryota</taxon>
        <taxon>Viridiplantae</taxon>
        <taxon>Streptophyta</taxon>
        <taxon>Embryophyta</taxon>
        <taxon>Tracheophyta</taxon>
        <taxon>Spermatophyta</taxon>
        <taxon>Magnoliopsida</taxon>
        <taxon>eudicotyledons</taxon>
        <taxon>Gunneridae</taxon>
        <taxon>Pentapetalae</taxon>
        <taxon>rosids</taxon>
        <taxon>Vitales</taxon>
        <taxon>Vitaceae</taxon>
        <taxon>Viteae</taxon>
        <taxon>Vitis</taxon>
    </lineage>
</organism>
<reference evidence="2 3" key="1">
    <citation type="journal article" date="2018" name="PLoS Genet.">
        <title>Population sequencing reveals clonal diversity and ancestral inbreeding in the grapevine cultivar Chardonnay.</title>
        <authorList>
            <person name="Roach M.J."/>
            <person name="Johnson D.L."/>
            <person name="Bohlmann J."/>
            <person name="van Vuuren H.J."/>
            <person name="Jones S.J."/>
            <person name="Pretorius I.S."/>
            <person name="Schmidt S.A."/>
            <person name="Borneman A.R."/>
        </authorList>
    </citation>
    <scope>NUCLEOTIDE SEQUENCE [LARGE SCALE GENOMIC DNA]</scope>
    <source>
        <strain evidence="3">cv. Chardonnay</strain>
        <tissue evidence="2">Leaf</tissue>
    </source>
</reference>
<dbReference type="PANTHER" id="PTHR36617:SF15">
    <property type="entry name" value="REVERSE TRANSCRIPTASE ZINC-BINDING DOMAIN-CONTAINING PROTEIN"/>
    <property type="match status" value="1"/>
</dbReference>
<proteinExistence type="predicted"/>
<evidence type="ECO:0000313" key="3">
    <source>
        <dbReference type="Proteomes" id="UP000288805"/>
    </source>
</evidence>
<feature type="domain" description="Reverse transcriptase zinc-binding" evidence="1">
    <location>
        <begin position="203"/>
        <end position="258"/>
    </location>
</feature>
<comment type="caution">
    <text evidence="2">The sequence shown here is derived from an EMBL/GenBank/DDBJ whole genome shotgun (WGS) entry which is preliminary data.</text>
</comment>
<dbReference type="PANTHER" id="PTHR36617">
    <property type="entry name" value="PROTEIN, PUTATIVE-RELATED"/>
    <property type="match status" value="1"/>
</dbReference>
<accession>A0A438D267</accession>